<dbReference type="Gene3D" id="1.10.890.20">
    <property type="match status" value="1"/>
</dbReference>
<evidence type="ECO:0000256" key="1">
    <source>
        <dbReference type="ARBA" id="ARBA00007166"/>
    </source>
</evidence>
<reference evidence="4" key="1">
    <citation type="submission" date="2022-04" db="EMBL/GenBank/DDBJ databases">
        <title>A functionally conserved STORR gene fusion in Papaver species that diverged 16.8 million years ago.</title>
        <authorList>
            <person name="Catania T."/>
        </authorList>
    </citation>
    <scope>NUCLEOTIDE SEQUENCE</scope>
    <source>
        <strain evidence="4">S-188037</strain>
    </source>
</reference>
<dbReference type="InterPro" id="IPR036298">
    <property type="entry name" value="Chalcone_isomerase_sf"/>
</dbReference>
<feature type="compositionally biased region" description="Polar residues" evidence="2">
    <location>
        <begin position="25"/>
        <end position="40"/>
    </location>
</feature>
<sequence>MEPEPANSSNHQASTGTENEHGHNIDNQTANDNPGETLSNTDEWETHEVGVAAAKIVNNQVIDKEENIVEFLIEPHTGASFPVKLDDGKELAAVGLRKKSFLGIGIKIYGFGIYAETEKLKELLRSKINEVDLDAAKPTAEMYQMVIDSAVGMTVRLVLVFPGITMSMIRKNFDEGLGASIKKLNGGKENNELTNMVMGEASNEIKLPAGSVIEITRLPGYILQTKVKDEVVSKVESELLCRAYFNMYLGDDVFDRDARERFGRIFSRETYV</sequence>
<name>A0AAD4XNL1_9MAGN</name>
<dbReference type="EMBL" id="JAJJMB010007312">
    <property type="protein sequence ID" value="KAI3931009.1"/>
    <property type="molecule type" value="Genomic_DNA"/>
</dbReference>
<comment type="similarity">
    <text evidence="1">Belongs to the chalcone isomerase family.</text>
</comment>
<dbReference type="GO" id="GO:0016872">
    <property type="term" value="F:intramolecular lyase activity"/>
    <property type="evidence" value="ECO:0007669"/>
    <property type="project" value="InterPro"/>
</dbReference>
<dbReference type="GO" id="GO:0005504">
    <property type="term" value="F:fatty acid binding"/>
    <property type="evidence" value="ECO:0007669"/>
    <property type="project" value="TreeGrafter"/>
</dbReference>
<dbReference type="InterPro" id="IPR016087">
    <property type="entry name" value="Chalcone_isomerase"/>
</dbReference>
<dbReference type="GO" id="GO:0009570">
    <property type="term" value="C:chloroplast stroma"/>
    <property type="evidence" value="ECO:0007669"/>
    <property type="project" value="TreeGrafter"/>
</dbReference>
<proteinExistence type="inferred from homology"/>
<evidence type="ECO:0000313" key="4">
    <source>
        <dbReference type="EMBL" id="KAI3931009.1"/>
    </source>
</evidence>
<accession>A0AAD4XNL1</accession>
<evidence type="ECO:0000256" key="2">
    <source>
        <dbReference type="SAM" id="MobiDB-lite"/>
    </source>
</evidence>
<dbReference type="PANTHER" id="PTHR47589">
    <property type="entry name" value="FATTY-ACID-BINDING PROTEIN 1"/>
    <property type="match status" value="1"/>
</dbReference>
<dbReference type="Pfam" id="PF16035">
    <property type="entry name" value="Chalcone_2"/>
    <property type="match status" value="1"/>
</dbReference>
<feature type="compositionally biased region" description="Polar residues" evidence="2">
    <location>
        <begin position="1"/>
        <end position="17"/>
    </location>
</feature>
<evidence type="ECO:0000259" key="3">
    <source>
        <dbReference type="Pfam" id="PF16035"/>
    </source>
</evidence>
<dbReference type="Gene3D" id="3.50.70.10">
    <property type="match status" value="1"/>
</dbReference>
<evidence type="ECO:0000313" key="5">
    <source>
        <dbReference type="Proteomes" id="UP001202328"/>
    </source>
</evidence>
<dbReference type="Proteomes" id="UP001202328">
    <property type="component" value="Unassembled WGS sequence"/>
</dbReference>
<gene>
    <name evidence="4" type="ORF">MKW98_030248</name>
</gene>
<dbReference type="AlphaFoldDB" id="A0AAD4XNL1"/>
<dbReference type="InterPro" id="IPR016088">
    <property type="entry name" value="Chalcone_isomerase_3-sand"/>
</dbReference>
<keyword evidence="5" id="KW-1185">Reference proteome</keyword>
<dbReference type="InterPro" id="IPR044228">
    <property type="entry name" value="FAP1"/>
</dbReference>
<feature type="region of interest" description="Disordered" evidence="2">
    <location>
        <begin position="1"/>
        <end position="40"/>
    </location>
</feature>
<dbReference type="PANTHER" id="PTHR47589:SF4">
    <property type="entry name" value="FATTY-ACID-BINDING PROTEIN 1-LIKE"/>
    <property type="match status" value="1"/>
</dbReference>
<dbReference type="SUPFAM" id="SSF54626">
    <property type="entry name" value="Chalcone isomerase"/>
    <property type="match status" value="1"/>
</dbReference>
<comment type="caution">
    <text evidence="4">The sequence shown here is derived from an EMBL/GenBank/DDBJ whole genome shotgun (WGS) entry which is preliminary data.</text>
</comment>
<organism evidence="4 5">
    <name type="scientific">Papaver atlanticum</name>
    <dbReference type="NCBI Taxonomy" id="357466"/>
    <lineage>
        <taxon>Eukaryota</taxon>
        <taxon>Viridiplantae</taxon>
        <taxon>Streptophyta</taxon>
        <taxon>Embryophyta</taxon>
        <taxon>Tracheophyta</taxon>
        <taxon>Spermatophyta</taxon>
        <taxon>Magnoliopsida</taxon>
        <taxon>Ranunculales</taxon>
        <taxon>Papaveraceae</taxon>
        <taxon>Papaveroideae</taxon>
        <taxon>Papaver</taxon>
    </lineage>
</organism>
<dbReference type="GO" id="GO:0006631">
    <property type="term" value="P:fatty acid metabolic process"/>
    <property type="evidence" value="ECO:0007669"/>
    <property type="project" value="TreeGrafter"/>
</dbReference>
<protein>
    <recommendedName>
        <fullName evidence="3">Chalcone isomerase domain-containing protein</fullName>
    </recommendedName>
</protein>
<dbReference type="InterPro" id="IPR016089">
    <property type="entry name" value="Chalcone_isomerase_bundle_sf"/>
</dbReference>
<feature type="domain" description="Chalcone isomerase" evidence="3">
    <location>
        <begin position="91"/>
        <end position="261"/>
    </location>
</feature>